<evidence type="ECO:0000256" key="3">
    <source>
        <dbReference type="ARBA" id="ARBA00022989"/>
    </source>
</evidence>
<feature type="transmembrane region" description="Helical" evidence="6">
    <location>
        <begin position="116"/>
        <end position="135"/>
    </location>
</feature>
<sequence length="474" mass="47355">MDAAEGRLVARLGRRALSAVPAAARPPRAGAEGEPWKRWTGALVLAWLGLWVAQFAPLQVLLPGLTARVDTGGGWLDVVRDFGVVAGAGGLVAALALPLVGRALDRTPPGAGHRGWYVAAVAACAGGLVLLGARTTLLGAAAAWSLTLLGLCAAGTVLTVAVTRRVPPGRRGTVSTGVGAANAVGIVLGTALAASTGDDARTGGLLLAGAVLACCAPYALTRPPPPLPPAPSVAASTGPPEPGPAARRASRHLLAGFGVRGLLVLGNALGTTLLLFFFTYRLGLADAEDFLVRVVLVYVVASVLTAAVCGPLSDRLRARRRFLVASTALQAVAALALAAVPERGTVLGAALVLGVGWGTFTAVDQAVVAAVAAATQRPAAAVALLGIAASLAQNLGPLAAAVVVTVAGGFTPLYVLAAVVVGAAGLLAAALPAERSTARQARAPQAVAGRHMEDGATPPPSPRTVARWRKPKDS</sequence>
<dbReference type="GO" id="GO:0005886">
    <property type="term" value="C:plasma membrane"/>
    <property type="evidence" value="ECO:0007669"/>
    <property type="project" value="UniProtKB-SubCell"/>
</dbReference>
<evidence type="ECO:0000256" key="6">
    <source>
        <dbReference type="SAM" id="Phobius"/>
    </source>
</evidence>
<name>A0A2T0R8K5_9ACTN</name>
<evidence type="ECO:0000259" key="7">
    <source>
        <dbReference type="PROSITE" id="PS50850"/>
    </source>
</evidence>
<feature type="transmembrane region" description="Helical" evidence="6">
    <location>
        <begin position="42"/>
        <end position="62"/>
    </location>
</feature>
<feature type="transmembrane region" description="Helical" evidence="6">
    <location>
        <begin position="290"/>
        <end position="310"/>
    </location>
</feature>
<dbReference type="InterPro" id="IPR011701">
    <property type="entry name" value="MFS"/>
</dbReference>
<dbReference type="InterPro" id="IPR036259">
    <property type="entry name" value="MFS_trans_sf"/>
</dbReference>
<evidence type="ECO:0000256" key="5">
    <source>
        <dbReference type="SAM" id="MobiDB-lite"/>
    </source>
</evidence>
<feature type="transmembrane region" description="Helical" evidence="6">
    <location>
        <begin position="322"/>
        <end position="340"/>
    </location>
</feature>
<dbReference type="GO" id="GO:0022857">
    <property type="term" value="F:transmembrane transporter activity"/>
    <property type="evidence" value="ECO:0007669"/>
    <property type="project" value="InterPro"/>
</dbReference>
<organism evidence="8 9">
    <name type="scientific">Kineococcus rhizosphaerae</name>
    <dbReference type="NCBI Taxonomy" id="559628"/>
    <lineage>
        <taxon>Bacteria</taxon>
        <taxon>Bacillati</taxon>
        <taxon>Actinomycetota</taxon>
        <taxon>Actinomycetes</taxon>
        <taxon>Kineosporiales</taxon>
        <taxon>Kineosporiaceae</taxon>
        <taxon>Kineococcus</taxon>
    </lineage>
</organism>
<evidence type="ECO:0000256" key="4">
    <source>
        <dbReference type="ARBA" id="ARBA00023136"/>
    </source>
</evidence>
<evidence type="ECO:0000256" key="2">
    <source>
        <dbReference type="ARBA" id="ARBA00022692"/>
    </source>
</evidence>
<dbReference type="EMBL" id="PVZF01000002">
    <property type="protein sequence ID" value="PRY17507.1"/>
    <property type="molecule type" value="Genomic_DNA"/>
</dbReference>
<dbReference type="SUPFAM" id="SSF103473">
    <property type="entry name" value="MFS general substrate transporter"/>
    <property type="match status" value="1"/>
</dbReference>
<evidence type="ECO:0000313" key="8">
    <source>
        <dbReference type="EMBL" id="PRY17507.1"/>
    </source>
</evidence>
<feature type="transmembrane region" description="Helical" evidence="6">
    <location>
        <begin position="82"/>
        <end position="104"/>
    </location>
</feature>
<keyword evidence="2 6" id="KW-0812">Transmembrane</keyword>
<feature type="transmembrane region" description="Helical" evidence="6">
    <location>
        <begin position="257"/>
        <end position="278"/>
    </location>
</feature>
<feature type="transmembrane region" description="Helical" evidence="6">
    <location>
        <begin position="381"/>
        <end position="407"/>
    </location>
</feature>
<dbReference type="Proteomes" id="UP000238083">
    <property type="component" value="Unassembled WGS sequence"/>
</dbReference>
<feature type="transmembrane region" description="Helical" evidence="6">
    <location>
        <begin position="141"/>
        <end position="162"/>
    </location>
</feature>
<dbReference type="Gene3D" id="1.20.1250.20">
    <property type="entry name" value="MFS general substrate transporter like domains"/>
    <property type="match status" value="2"/>
</dbReference>
<evidence type="ECO:0000256" key="1">
    <source>
        <dbReference type="ARBA" id="ARBA00004651"/>
    </source>
</evidence>
<dbReference type="PROSITE" id="PS50850">
    <property type="entry name" value="MFS"/>
    <property type="match status" value="1"/>
</dbReference>
<dbReference type="Pfam" id="PF07690">
    <property type="entry name" value="MFS_1"/>
    <property type="match status" value="2"/>
</dbReference>
<protein>
    <submittedName>
        <fullName evidence="8">Putative MFS family arabinose efflux permease</fullName>
    </submittedName>
</protein>
<gene>
    <name evidence="8" type="ORF">CLV37_102470</name>
</gene>
<accession>A0A2T0R8K5</accession>
<dbReference type="PANTHER" id="PTHR23528:SF1">
    <property type="entry name" value="MAJOR FACILITATOR SUPERFAMILY (MFS) PROFILE DOMAIN-CONTAINING PROTEIN"/>
    <property type="match status" value="1"/>
</dbReference>
<comment type="subcellular location">
    <subcellularLocation>
        <location evidence="1">Cell membrane</location>
        <topology evidence="1">Multi-pass membrane protein</topology>
    </subcellularLocation>
</comment>
<keyword evidence="4 6" id="KW-0472">Membrane</keyword>
<feature type="transmembrane region" description="Helical" evidence="6">
    <location>
        <begin position="413"/>
        <end position="433"/>
    </location>
</feature>
<feature type="region of interest" description="Disordered" evidence="5">
    <location>
        <begin position="440"/>
        <end position="474"/>
    </location>
</feature>
<dbReference type="PANTHER" id="PTHR23528">
    <property type="match status" value="1"/>
</dbReference>
<feature type="domain" description="Major facilitator superfamily (MFS) profile" evidence="7">
    <location>
        <begin position="244"/>
        <end position="474"/>
    </location>
</feature>
<dbReference type="InterPro" id="IPR020846">
    <property type="entry name" value="MFS_dom"/>
</dbReference>
<keyword evidence="3 6" id="KW-1133">Transmembrane helix</keyword>
<evidence type="ECO:0000313" key="9">
    <source>
        <dbReference type="Proteomes" id="UP000238083"/>
    </source>
</evidence>
<keyword evidence="9" id="KW-1185">Reference proteome</keyword>
<feature type="transmembrane region" description="Helical" evidence="6">
    <location>
        <begin position="346"/>
        <end position="374"/>
    </location>
</feature>
<reference evidence="8 9" key="1">
    <citation type="submission" date="2018-03" db="EMBL/GenBank/DDBJ databases">
        <title>Genomic Encyclopedia of Archaeal and Bacterial Type Strains, Phase II (KMG-II): from individual species to whole genera.</title>
        <authorList>
            <person name="Goeker M."/>
        </authorList>
    </citation>
    <scope>NUCLEOTIDE SEQUENCE [LARGE SCALE GENOMIC DNA]</scope>
    <source>
        <strain evidence="8 9">DSM 19711</strain>
    </source>
</reference>
<dbReference type="AlphaFoldDB" id="A0A2T0R8K5"/>
<comment type="caution">
    <text evidence="8">The sequence shown here is derived from an EMBL/GenBank/DDBJ whole genome shotgun (WGS) entry which is preliminary data.</text>
</comment>
<proteinExistence type="predicted"/>